<dbReference type="InterPro" id="IPR056594">
    <property type="entry name" value="AT5G49610-like_b-prop"/>
</dbReference>
<reference evidence="2 3" key="1">
    <citation type="journal article" date="2019" name="Sci. Rep.">
        <title>A high-quality genome of Eragrostis curvula grass provides insights into Poaceae evolution and supports new strategies to enhance forage quality.</title>
        <authorList>
            <person name="Carballo J."/>
            <person name="Santos B.A.C.M."/>
            <person name="Zappacosta D."/>
            <person name="Garbus I."/>
            <person name="Selva J.P."/>
            <person name="Gallo C.A."/>
            <person name="Diaz A."/>
            <person name="Albertini E."/>
            <person name="Caccamo M."/>
            <person name="Echenique V."/>
        </authorList>
    </citation>
    <scope>NUCLEOTIDE SEQUENCE [LARGE SCALE GENOMIC DNA]</scope>
    <source>
        <strain evidence="3">cv. Victoria</strain>
        <tissue evidence="2">Leaf</tissue>
    </source>
</reference>
<proteinExistence type="predicted"/>
<dbReference type="Pfam" id="PF23635">
    <property type="entry name" value="Beta-prop_AT5G49610-like"/>
    <property type="match status" value="1"/>
</dbReference>
<evidence type="ECO:0000259" key="1">
    <source>
        <dbReference type="Pfam" id="PF23635"/>
    </source>
</evidence>
<sequence length="374" mass="41990">MAAPAPPPALMEELIGEILLRLPPDVPACLVRTALVCKPWLRLLCHPGFPRRYRGFHRAPPLLGFFHNTPHNSVPRFVPTARPFSLPDLIWSKCEIVDCRHGRVLLHCYTAACLMVWDPASREQQYLSLPDDRYMDLSAAVLCASDSCDHLDCHGGPFLVVYAVTKPWNEEILSRLYSSETGEWSELASIQVTSSSQPKMPRASLLTKDALYFTLHEPNHILKYDLGARSLSVMDPPDQHMVNIVPIMAEDGGLGVAGVEGHKLRIWSWRVCSDGIASWAKDKAIKLQTVLPVSSVLKGRNVVLCFIENAGTILISTSDGVFTFEMKSSRIRKVCNFGCFDTVFPFVSFWLPGTQKYTARRSPSGRLVWYSKYW</sequence>
<dbReference type="InterPro" id="IPR036047">
    <property type="entry name" value="F-box-like_dom_sf"/>
</dbReference>
<dbReference type="Gramene" id="TVU39474">
    <property type="protein sequence ID" value="TVU39474"/>
    <property type="gene ID" value="EJB05_12896"/>
</dbReference>
<name>A0A5J9VVV5_9POAL</name>
<organism evidence="2 3">
    <name type="scientific">Eragrostis curvula</name>
    <name type="common">weeping love grass</name>
    <dbReference type="NCBI Taxonomy" id="38414"/>
    <lineage>
        <taxon>Eukaryota</taxon>
        <taxon>Viridiplantae</taxon>
        <taxon>Streptophyta</taxon>
        <taxon>Embryophyta</taxon>
        <taxon>Tracheophyta</taxon>
        <taxon>Spermatophyta</taxon>
        <taxon>Magnoliopsida</taxon>
        <taxon>Liliopsida</taxon>
        <taxon>Poales</taxon>
        <taxon>Poaceae</taxon>
        <taxon>PACMAD clade</taxon>
        <taxon>Chloridoideae</taxon>
        <taxon>Eragrostideae</taxon>
        <taxon>Eragrostidinae</taxon>
        <taxon>Eragrostis</taxon>
    </lineage>
</organism>
<gene>
    <name evidence="2" type="ORF">EJB05_12896</name>
</gene>
<feature type="domain" description="F-box protein AT5G49610-like beta-propeller" evidence="1">
    <location>
        <begin position="96"/>
        <end position="352"/>
    </location>
</feature>
<evidence type="ECO:0000313" key="2">
    <source>
        <dbReference type="EMBL" id="TVU39474.1"/>
    </source>
</evidence>
<dbReference type="SUPFAM" id="SSF81383">
    <property type="entry name" value="F-box domain"/>
    <property type="match status" value="1"/>
</dbReference>
<dbReference type="AlphaFoldDB" id="A0A5J9VVV5"/>
<evidence type="ECO:0000313" key="3">
    <source>
        <dbReference type="Proteomes" id="UP000324897"/>
    </source>
</evidence>
<protein>
    <recommendedName>
        <fullName evidence="1">F-box protein AT5G49610-like beta-propeller domain-containing protein</fullName>
    </recommendedName>
</protein>
<dbReference type="PANTHER" id="PTHR32133">
    <property type="entry name" value="OS07G0120400 PROTEIN"/>
    <property type="match status" value="1"/>
</dbReference>
<dbReference type="EMBL" id="RWGY01000007">
    <property type="protein sequence ID" value="TVU39474.1"/>
    <property type="molecule type" value="Genomic_DNA"/>
</dbReference>
<dbReference type="Proteomes" id="UP000324897">
    <property type="component" value="Chromosome 4"/>
</dbReference>
<accession>A0A5J9VVV5</accession>
<keyword evidence="3" id="KW-1185">Reference proteome</keyword>
<comment type="caution">
    <text evidence="2">The sequence shown here is derived from an EMBL/GenBank/DDBJ whole genome shotgun (WGS) entry which is preliminary data.</text>
</comment>